<proteinExistence type="predicted"/>
<dbReference type="AlphaFoldDB" id="A0A9P0L7T5"/>
<comment type="caution">
    <text evidence="1">The sequence shown here is derived from an EMBL/GenBank/DDBJ whole genome shotgun (WGS) entry which is preliminary data.</text>
</comment>
<gene>
    <name evidence="1" type="ORF">ACAOBT_LOCUS18183</name>
</gene>
<evidence type="ECO:0000313" key="1">
    <source>
        <dbReference type="EMBL" id="CAH1987947.1"/>
    </source>
</evidence>
<accession>A0A9P0L7T5</accession>
<keyword evidence="2" id="KW-1185">Reference proteome</keyword>
<sequence length="43" mass="5222">MTKILNKQKHECWEKLSGVFHSNNWPQNWPTTKKQNNLNLKTR</sequence>
<name>A0A9P0L7T5_ACAOB</name>
<dbReference type="EMBL" id="CAKOFQ010007034">
    <property type="protein sequence ID" value="CAH1987947.1"/>
    <property type="molecule type" value="Genomic_DNA"/>
</dbReference>
<organism evidence="1 2">
    <name type="scientific">Acanthoscelides obtectus</name>
    <name type="common">Bean weevil</name>
    <name type="synonym">Bruchus obtectus</name>
    <dbReference type="NCBI Taxonomy" id="200917"/>
    <lineage>
        <taxon>Eukaryota</taxon>
        <taxon>Metazoa</taxon>
        <taxon>Ecdysozoa</taxon>
        <taxon>Arthropoda</taxon>
        <taxon>Hexapoda</taxon>
        <taxon>Insecta</taxon>
        <taxon>Pterygota</taxon>
        <taxon>Neoptera</taxon>
        <taxon>Endopterygota</taxon>
        <taxon>Coleoptera</taxon>
        <taxon>Polyphaga</taxon>
        <taxon>Cucujiformia</taxon>
        <taxon>Chrysomeloidea</taxon>
        <taxon>Chrysomelidae</taxon>
        <taxon>Bruchinae</taxon>
        <taxon>Bruchini</taxon>
        <taxon>Acanthoscelides</taxon>
    </lineage>
</organism>
<evidence type="ECO:0000313" key="2">
    <source>
        <dbReference type="Proteomes" id="UP001152888"/>
    </source>
</evidence>
<protein>
    <submittedName>
        <fullName evidence="1">Uncharacterized protein</fullName>
    </submittedName>
</protein>
<dbReference type="Proteomes" id="UP001152888">
    <property type="component" value="Unassembled WGS sequence"/>
</dbReference>
<reference evidence="1" key="1">
    <citation type="submission" date="2022-03" db="EMBL/GenBank/DDBJ databases">
        <authorList>
            <person name="Sayadi A."/>
        </authorList>
    </citation>
    <scope>NUCLEOTIDE SEQUENCE</scope>
</reference>